<name>A0ABR1RCS1_9PEZI</name>
<sequence length="95" mass="10286">MPSLPADDNTQANTSQSNANDGGNQETPAPPTSKRPTRGRKRAAPHDEEIEDDGEDAPSKPPANKPASRVNKGKQRAAPRVQEEQEREQDGSEED</sequence>
<protein>
    <submittedName>
        <fullName evidence="2">Uncharacterized protein</fullName>
    </submittedName>
</protein>
<feature type="compositionally biased region" description="Basic and acidic residues" evidence="1">
    <location>
        <begin position="81"/>
        <end position="95"/>
    </location>
</feature>
<evidence type="ECO:0000256" key="1">
    <source>
        <dbReference type="SAM" id="MobiDB-lite"/>
    </source>
</evidence>
<dbReference type="Proteomes" id="UP001396898">
    <property type="component" value="Unassembled WGS sequence"/>
</dbReference>
<feature type="compositionally biased region" description="Polar residues" evidence="1">
    <location>
        <begin position="8"/>
        <end position="27"/>
    </location>
</feature>
<evidence type="ECO:0000313" key="3">
    <source>
        <dbReference type="Proteomes" id="UP001396898"/>
    </source>
</evidence>
<comment type="caution">
    <text evidence="2">The sequence shown here is derived from an EMBL/GenBank/DDBJ whole genome shotgun (WGS) entry which is preliminary data.</text>
</comment>
<organism evidence="2 3">
    <name type="scientific">Apiospora marii</name>
    <dbReference type="NCBI Taxonomy" id="335849"/>
    <lineage>
        <taxon>Eukaryota</taxon>
        <taxon>Fungi</taxon>
        <taxon>Dikarya</taxon>
        <taxon>Ascomycota</taxon>
        <taxon>Pezizomycotina</taxon>
        <taxon>Sordariomycetes</taxon>
        <taxon>Xylariomycetidae</taxon>
        <taxon>Amphisphaeriales</taxon>
        <taxon>Apiosporaceae</taxon>
        <taxon>Apiospora</taxon>
    </lineage>
</organism>
<accession>A0ABR1RCS1</accession>
<gene>
    <name evidence="2" type="ORF">PG991_010806</name>
</gene>
<feature type="region of interest" description="Disordered" evidence="1">
    <location>
        <begin position="1"/>
        <end position="95"/>
    </location>
</feature>
<keyword evidence="3" id="KW-1185">Reference proteome</keyword>
<proteinExistence type="predicted"/>
<evidence type="ECO:0000313" key="2">
    <source>
        <dbReference type="EMBL" id="KAK8008255.1"/>
    </source>
</evidence>
<dbReference type="EMBL" id="JAQQWI010000016">
    <property type="protein sequence ID" value="KAK8008255.1"/>
    <property type="molecule type" value="Genomic_DNA"/>
</dbReference>
<reference evidence="2 3" key="1">
    <citation type="submission" date="2023-01" db="EMBL/GenBank/DDBJ databases">
        <title>Analysis of 21 Apiospora genomes using comparative genomics revels a genus with tremendous synthesis potential of carbohydrate active enzymes and secondary metabolites.</title>
        <authorList>
            <person name="Sorensen T."/>
        </authorList>
    </citation>
    <scope>NUCLEOTIDE SEQUENCE [LARGE SCALE GENOMIC DNA]</scope>
    <source>
        <strain evidence="2 3">CBS 20057</strain>
    </source>
</reference>